<dbReference type="InterPro" id="IPR032466">
    <property type="entry name" value="Metal_Hydrolase"/>
</dbReference>
<keyword evidence="2" id="KW-0479">Metal-binding</keyword>
<gene>
    <name evidence="5" type="ORF">ENL47_02020</name>
</gene>
<dbReference type="GO" id="GO:0006145">
    <property type="term" value="P:purine nucleobase catabolic process"/>
    <property type="evidence" value="ECO:0007669"/>
    <property type="project" value="TreeGrafter"/>
</dbReference>
<keyword evidence="3" id="KW-0378">Hydrolase</keyword>
<comment type="caution">
    <text evidence="5">The sequence shown here is derived from an EMBL/GenBank/DDBJ whole genome shotgun (WGS) entry which is preliminary data.</text>
</comment>
<dbReference type="InterPro" id="IPR002195">
    <property type="entry name" value="Dihydroorotase_CS"/>
</dbReference>
<name>A0A7C5YSV4_9CREN</name>
<dbReference type="PANTHER" id="PTHR43668">
    <property type="entry name" value="ALLANTOINASE"/>
    <property type="match status" value="1"/>
</dbReference>
<feature type="domain" description="Amidohydrolase-related" evidence="4">
    <location>
        <begin position="48"/>
        <end position="399"/>
    </location>
</feature>
<dbReference type="Pfam" id="PF01979">
    <property type="entry name" value="Amidohydro_1"/>
    <property type="match status" value="1"/>
</dbReference>
<dbReference type="SUPFAM" id="SSF51338">
    <property type="entry name" value="Composite domain of metallo-dependent hydrolases"/>
    <property type="match status" value="2"/>
</dbReference>
<dbReference type="GO" id="GO:0046872">
    <property type="term" value="F:metal ion binding"/>
    <property type="evidence" value="ECO:0007669"/>
    <property type="project" value="UniProtKB-KW"/>
</dbReference>
<dbReference type="Gene3D" id="3.20.20.140">
    <property type="entry name" value="Metal-dependent hydrolases"/>
    <property type="match status" value="1"/>
</dbReference>
<evidence type="ECO:0000256" key="3">
    <source>
        <dbReference type="ARBA" id="ARBA00022801"/>
    </source>
</evidence>
<dbReference type="InterPro" id="IPR006680">
    <property type="entry name" value="Amidohydro-rel"/>
</dbReference>
<dbReference type="PROSITE" id="PS00483">
    <property type="entry name" value="DIHYDROOROTASE_2"/>
    <property type="match status" value="1"/>
</dbReference>
<dbReference type="PANTHER" id="PTHR43668:SF2">
    <property type="entry name" value="ALLANTOINASE"/>
    <property type="match status" value="1"/>
</dbReference>
<dbReference type="InterPro" id="IPR050138">
    <property type="entry name" value="DHOase/Allantoinase_Hydrolase"/>
</dbReference>
<organism evidence="5">
    <name type="scientific">Ignisphaera aggregans</name>
    <dbReference type="NCBI Taxonomy" id="334771"/>
    <lineage>
        <taxon>Archaea</taxon>
        <taxon>Thermoproteota</taxon>
        <taxon>Thermoprotei</taxon>
        <taxon>Desulfurococcales</taxon>
        <taxon>Desulfurococcaceae</taxon>
        <taxon>Ignisphaera</taxon>
    </lineage>
</organism>
<evidence type="ECO:0000256" key="2">
    <source>
        <dbReference type="ARBA" id="ARBA00022723"/>
    </source>
</evidence>
<sequence length="420" mass="47703">MVNAFINNCLKEITLIIENGIVIKRILGEYKEICKEVNCIDLRKYGITLPGFIDIHTHLRGLRLEYKEDERSGSMAAAKGGFTAIVDMPNTLPEINNVNALKLKLEKLALHSYVNYGIYVSPSNEPNELNNMLKYDGVVGVKIFPKDLKYLQRTLDVVRKIKNSNKIIIIHAEHPAGIDECEAGSRWRCRPIELEIMFLNYMERYIRKKDRIHITHVTNPLTLTYAKRLHFTIDTCPHYLYLNALDEYKHGCIAKVSPPLRTETTRRILINMLQHFDAISTDHAPHHINEKIDLFENCPSGIASIDFAASLILNLIHLNIINLNDVIRLLSLGPAKILGLTRRWGCFEKGCIANYTIVDPYKEVLIKSSETFSKAKYSPYEDMKIRGAVTGTIIGGSIVYLDGEIIEKPNAIPLTKFIGD</sequence>
<evidence type="ECO:0000259" key="4">
    <source>
        <dbReference type="Pfam" id="PF01979"/>
    </source>
</evidence>
<dbReference type="NCBIfam" id="NF001541">
    <property type="entry name" value="PRK00369.1"/>
    <property type="match status" value="1"/>
</dbReference>
<proteinExistence type="predicted"/>
<accession>A0A7C5YSV4</accession>
<dbReference type="SUPFAM" id="SSF51556">
    <property type="entry name" value="Metallo-dependent hydrolases"/>
    <property type="match status" value="1"/>
</dbReference>
<dbReference type="EMBL" id="DRUB01000034">
    <property type="protein sequence ID" value="HHR95612.1"/>
    <property type="molecule type" value="Genomic_DNA"/>
</dbReference>
<dbReference type="GO" id="GO:0005737">
    <property type="term" value="C:cytoplasm"/>
    <property type="evidence" value="ECO:0007669"/>
    <property type="project" value="TreeGrafter"/>
</dbReference>
<evidence type="ECO:0000256" key="1">
    <source>
        <dbReference type="ARBA" id="ARBA00001947"/>
    </source>
</evidence>
<comment type="cofactor">
    <cofactor evidence="1">
        <name>Zn(2+)</name>
        <dbReference type="ChEBI" id="CHEBI:29105"/>
    </cofactor>
</comment>
<dbReference type="AlphaFoldDB" id="A0A7C5YSV4"/>
<dbReference type="GO" id="GO:0004038">
    <property type="term" value="F:allantoinase activity"/>
    <property type="evidence" value="ECO:0007669"/>
    <property type="project" value="TreeGrafter"/>
</dbReference>
<protein>
    <submittedName>
        <fullName evidence="5">Dihydroorotase</fullName>
    </submittedName>
</protein>
<reference evidence="5" key="1">
    <citation type="journal article" date="2020" name="mSystems">
        <title>Genome- and Community-Level Interaction Insights into Carbon Utilization and Element Cycling Functions of Hydrothermarchaeota in Hydrothermal Sediment.</title>
        <authorList>
            <person name="Zhou Z."/>
            <person name="Liu Y."/>
            <person name="Xu W."/>
            <person name="Pan J."/>
            <person name="Luo Z.H."/>
            <person name="Li M."/>
        </authorList>
    </citation>
    <scope>NUCLEOTIDE SEQUENCE [LARGE SCALE GENOMIC DNA]</scope>
    <source>
        <strain evidence="5">SpSt-1</strain>
    </source>
</reference>
<dbReference type="InterPro" id="IPR011059">
    <property type="entry name" value="Metal-dep_hydrolase_composite"/>
</dbReference>
<evidence type="ECO:0000313" key="5">
    <source>
        <dbReference type="EMBL" id="HHR95612.1"/>
    </source>
</evidence>